<dbReference type="PROSITE" id="PS01180">
    <property type="entry name" value="CUB"/>
    <property type="match status" value="1"/>
</dbReference>
<proteinExistence type="predicted"/>
<dbReference type="InterPro" id="IPR000859">
    <property type="entry name" value="CUB_dom"/>
</dbReference>
<keyword evidence="1" id="KW-0677">Repeat</keyword>
<evidence type="ECO:0000256" key="2">
    <source>
        <dbReference type="ARBA" id="ARBA00023157"/>
    </source>
</evidence>
<dbReference type="Pfam" id="PF00431">
    <property type="entry name" value="CUB"/>
    <property type="match status" value="1"/>
</dbReference>
<evidence type="ECO:0000259" key="4">
    <source>
        <dbReference type="PROSITE" id="PS01180"/>
    </source>
</evidence>
<keyword evidence="2" id="KW-1015">Disulfide bond</keyword>
<dbReference type="FunFam" id="2.60.120.290:FF:000013">
    <property type="entry name" value="Membrane frizzled-related protein"/>
    <property type="match status" value="1"/>
</dbReference>
<organism evidence="5 6">
    <name type="scientific">Parthenolecanium corni</name>
    <dbReference type="NCBI Taxonomy" id="536013"/>
    <lineage>
        <taxon>Eukaryota</taxon>
        <taxon>Metazoa</taxon>
        <taxon>Ecdysozoa</taxon>
        <taxon>Arthropoda</taxon>
        <taxon>Hexapoda</taxon>
        <taxon>Insecta</taxon>
        <taxon>Pterygota</taxon>
        <taxon>Neoptera</taxon>
        <taxon>Paraneoptera</taxon>
        <taxon>Hemiptera</taxon>
        <taxon>Sternorrhyncha</taxon>
        <taxon>Coccoidea</taxon>
        <taxon>Coccidae</taxon>
        <taxon>Parthenolecanium</taxon>
    </lineage>
</organism>
<evidence type="ECO:0000313" key="5">
    <source>
        <dbReference type="EMBL" id="KAK7597797.1"/>
    </source>
</evidence>
<reference evidence="5 6" key="1">
    <citation type="submission" date="2024-03" db="EMBL/GenBank/DDBJ databases">
        <title>Adaptation during the transition from Ophiocordyceps entomopathogen to insect associate is accompanied by gene loss and intensified selection.</title>
        <authorList>
            <person name="Ward C.M."/>
            <person name="Onetto C.A."/>
            <person name="Borneman A.R."/>
        </authorList>
    </citation>
    <scope>NUCLEOTIDE SEQUENCE [LARGE SCALE GENOMIC DNA]</scope>
    <source>
        <strain evidence="5">AWRI1</strain>
        <tissue evidence="5">Single Adult Female</tissue>
    </source>
</reference>
<dbReference type="SMART" id="SM00042">
    <property type="entry name" value="CUB"/>
    <property type="match status" value="1"/>
</dbReference>
<dbReference type="CDD" id="cd00041">
    <property type="entry name" value="CUB"/>
    <property type="match status" value="1"/>
</dbReference>
<gene>
    <name evidence="5" type="ORF">V9T40_010022</name>
</gene>
<keyword evidence="6" id="KW-1185">Reference proteome</keyword>
<dbReference type="InterPro" id="IPR035914">
    <property type="entry name" value="Sperma_CUB_dom_sf"/>
</dbReference>
<evidence type="ECO:0000256" key="3">
    <source>
        <dbReference type="PROSITE-ProRule" id="PRU00059"/>
    </source>
</evidence>
<protein>
    <recommendedName>
        <fullName evidence="4">CUB domain-containing protein</fullName>
    </recommendedName>
</protein>
<dbReference type="Proteomes" id="UP001367676">
    <property type="component" value="Unassembled WGS sequence"/>
</dbReference>
<comment type="caution">
    <text evidence="3">Lacks conserved residue(s) required for the propagation of feature annotation.</text>
</comment>
<dbReference type="Gene3D" id="2.60.120.290">
    <property type="entry name" value="Spermadhesin, CUB domain"/>
    <property type="match status" value="1"/>
</dbReference>
<comment type="caution">
    <text evidence="5">The sequence shown here is derived from an EMBL/GenBank/DDBJ whole genome shotgun (WGS) entry which is preliminary data.</text>
</comment>
<evidence type="ECO:0000313" key="6">
    <source>
        <dbReference type="Proteomes" id="UP001367676"/>
    </source>
</evidence>
<dbReference type="AlphaFoldDB" id="A0AAN9TNQ9"/>
<feature type="domain" description="CUB" evidence="4">
    <location>
        <begin position="9"/>
        <end position="122"/>
    </location>
</feature>
<dbReference type="EMBL" id="JBBCAQ010000017">
    <property type="protein sequence ID" value="KAK7597797.1"/>
    <property type="molecule type" value="Genomic_DNA"/>
</dbReference>
<accession>A0AAN9TNQ9</accession>
<dbReference type="SUPFAM" id="SSF49854">
    <property type="entry name" value="Spermadhesin, CUB domain"/>
    <property type="match status" value="1"/>
</dbReference>
<dbReference type="PANTHER" id="PTHR24251">
    <property type="entry name" value="OVOCHYMASE-RELATED"/>
    <property type="match status" value="1"/>
</dbReference>
<evidence type="ECO:0000256" key="1">
    <source>
        <dbReference type="ARBA" id="ARBA00022737"/>
    </source>
</evidence>
<name>A0AAN9TNQ9_9HEMI</name>
<sequence length="132" mass="14883">MVNYDINACGGDVSVNETTGYLESPNYPRNYTADTNCIWRLIAPENEQISLKFLEDPNLETGTVYDYVAIQNGLTEDSPLIGNYSGKKLPPEVRYVGNKLYVTFHSDLSSELKGFRAVYSISKYCLYSQSVR</sequence>